<proteinExistence type="predicted"/>
<feature type="transmembrane region" description="Helical" evidence="1">
    <location>
        <begin position="25"/>
        <end position="49"/>
    </location>
</feature>
<evidence type="ECO:0008006" key="4">
    <source>
        <dbReference type="Google" id="ProtNLM"/>
    </source>
</evidence>
<gene>
    <name evidence="2" type="ORF">MSTO_52990</name>
</gene>
<feature type="transmembrane region" description="Helical" evidence="1">
    <location>
        <begin position="104"/>
        <end position="128"/>
    </location>
</feature>
<accession>A0A7I7QFG8</accession>
<dbReference type="AlphaFoldDB" id="A0A7I7QFG8"/>
<feature type="transmembrane region" description="Helical" evidence="1">
    <location>
        <begin position="148"/>
        <end position="172"/>
    </location>
</feature>
<keyword evidence="3" id="KW-1185">Reference proteome</keyword>
<reference evidence="2 3" key="1">
    <citation type="journal article" date="2019" name="Emerg. Microbes Infect.">
        <title>Comprehensive subspecies identification of 175 nontuberculous mycobacteria species based on 7547 genomic profiles.</title>
        <authorList>
            <person name="Matsumoto Y."/>
            <person name="Kinjo T."/>
            <person name="Motooka D."/>
            <person name="Nabeya D."/>
            <person name="Jung N."/>
            <person name="Uechi K."/>
            <person name="Horii T."/>
            <person name="Iida T."/>
            <person name="Fujita J."/>
            <person name="Nakamura S."/>
        </authorList>
    </citation>
    <scope>NUCLEOTIDE SEQUENCE [LARGE SCALE GENOMIC DNA]</scope>
    <source>
        <strain evidence="2 3">JCM 17783</strain>
    </source>
</reference>
<feature type="transmembrane region" description="Helical" evidence="1">
    <location>
        <begin position="184"/>
        <end position="205"/>
    </location>
</feature>
<keyword evidence="1" id="KW-0472">Membrane</keyword>
<dbReference type="KEGG" id="msto:MSTO_52990"/>
<protein>
    <recommendedName>
        <fullName evidence="4">DUF4386 domain-containing protein</fullName>
    </recommendedName>
</protein>
<keyword evidence="1" id="KW-0812">Transmembrane</keyword>
<evidence type="ECO:0000313" key="3">
    <source>
        <dbReference type="Proteomes" id="UP000467130"/>
    </source>
</evidence>
<dbReference type="RefSeq" id="WP_163793125.1">
    <property type="nucleotide sequence ID" value="NZ_AP022587.1"/>
</dbReference>
<name>A0A7I7QFG8_9MYCO</name>
<organism evidence="2 3">
    <name type="scientific">Mycobacterium stomatepiae</name>
    <dbReference type="NCBI Taxonomy" id="470076"/>
    <lineage>
        <taxon>Bacteria</taxon>
        <taxon>Bacillati</taxon>
        <taxon>Actinomycetota</taxon>
        <taxon>Actinomycetes</taxon>
        <taxon>Mycobacteriales</taxon>
        <taxon>Mycobacteriaceae</taxon>
        <taxon>Mycobacterium</taxon>
        <taxon>Mycobacterium simiae complex</taxon>
    </lineage>
</organism>
<keyword evidence="1" id="KW-1133">Transmembrane helix</keyword>
<sequence>MVSSAMTSGLNAAEKPAINKSLQLVCVWSGPVMIVGWVASFILLAGFIPPPAPSNSPQQVVAVYQTNTVLIRLGLMLTLFAFALLVPFAAVISTHMKRIEGERAVLSTTQVVSGALLSLEFIIPLMVWQTAAYRPDIGPVLIRMLNDMGWLMFVGVISTAVVEFASIGLVILNDERDTKVFPRWAGYFNLWVATFVIPAGVVPFFKEGPLAWNGALAFFLPLAVFAAWIAVMVVLLRRAIDVEERTFTELRAATR</sequence>
<feature type="transmembrane region" description="Helical" evidence="1">
    <location>
        <begin position="69"/>
        <end position="92"/>
    </location>
</feature>
<dbReference type="Proteomes" id="UP000467130">
    <property type="component" value="Chromosome"/>
</dbReference>
<feature type="transmembrane region" description="Helical" evidence="1">
    <location>
        <begin position="211"/>
        <end position="236"/>
    </location>
</feature>
<evidence type="ECO:0000313" key="2">
    <source>
        <dbReference type="EMBL" id="BBY25094.1"/>
    </source>
</evidence>
<dbReference type="EMBL" id="AP022587">
    <property type="protein sequence ID" value="BBY25094.1"/>
    <property type="molecule type" value="Genomic_DNA"/>
</dbReference>
<evidence type="ECO:0000256" key="1">
    <source>
        <dbReference type="SAM" id="Phobius"/>
    </source>
</evidence>